<accession>A0ABT1NIM6</accession>
<evidence type="ECO:0000313" key="3">
    <source>
        <dbReference type="EMBL" id="MCQ1531122.1"/>
    </source>
</evidence>
<dbReference type="Proteomes" id="UP001651880">
    <property type="component" value="Unassembled WGS sequence"/>
</dbReference>
<dbReference type="InterPro" id="IPR013114">
    <property type="entry name" value="FabA_FabZ"/>
</dbReference>
<dbReference type="Pfam" id="PF07977">
    <property type="entry name" value="FabA"/>
    <property type="match status" value="1"/>
</dbReference>
<sequence length="146" mass="16208">MINFNEICKALKQKVPFVLVDKVLELDYGKRIVAIKNITGSEAFSEYHFPNNPIYPGVLIIECVAQTSALLFSLSQEQEKEQNGYLVLGGVQRFSFMNIVRPGDTLRIEVNTIKIIDNMALIKAAVRVGDTTVAEGQLSFGVAKDE</sequence>
<dbReference type="NCBIfam" id="NF000582">
    <property type="entry name" value="PRK00006.1"/>
    <property type="match status" value="1"/>
</dbReference>
<gene>
    <name evidence="3" type="primary">fabZ</name>
    <name evidence="3" type="ORF">LJD61_16470</name>
</gene>
<dbReference type="InterPro" id="IPR029069">
    <property type="entry name" value="HotDog_dom_sf"/>
</dbReference>
<keyword evidence="4" id="KW-1185">Reference proteome</keyword>
<evidence type="ECO:0000313" key="4">
    <source>
        <dbReference type="Proteomes" id="UP001651880"/>
    </source>
</evidence>
<comment type="similarity">
    <text evidence="1">Belongs to the thioester dehydratase family. FabZ subfamily.</text>
</comment>
<keyword evidence="2 3" id="KW-0456">Lyase</keyword>
<dbReference type="EC" id="4.2.1.59" evidence="3"/>
<protein>
    <submittedName>
        <fullName evidence="3">3-hydroxyacyl-ACP dehydratase FabZ</fullName>
        <ecNumber evidence="3">4.2.1.59</ecNumber>
    </submittedName>
</protein>
<dbReference type="PANTHER" id="PTHR30272">
    <property type="entry name" value="3-HYDROXYACYL-[ACYL-CARRIER-PROTEIN] DEHYDRATASE"/>
    <property type="match status" value="1"/>
</dbReference>
<name>A0ABT1NIM6_9FIRM</name>
<dbReference type="PANTHER" id="PTHR30272:SF1">
    <property type="entry name" value="3-HYDROXYACYL-[ACYL-CARRIER-PROTEIN] DEHYDRATASE"/>
    <property type="match status" value="1"/>
</dbReference>
<dbReference type="CDD" id="cd01288">
    <property type="entry name" value="FabZ"/>
    <property type="match status" value="1"/>
</dbReference>
<evidence type="ECO:0000256" key="2">
    <source>
        <dbReference type="ARBA" id="ARBA00023239"/>
    </source>
</evidence>
<organism evidence="3 4">
    <name type="scientific">Lutispora saccharofermentans</name>
    <dbReference type="NCBI Taxonomy" id="3024236"/>
    <lineage>
        <taxon>Bacteria</taxon>
        <taxon>Bacillati</taxon>
        <taxon>Bacillota</taxon>
        <taxon>Clostridia</taxon>
        <taxon>Lutisporales</taxon>
        <taxon>Lutisporaceae</taxon>
        <taxon>Lutispora</taxon>
    </lineage>
</organism>
<dbReference type="RefSeq" id="WP_255228642.1">
    <property type="nucleotide sequence ID" value="NZ_JAJEKE010000018.1"/>
</dbReference>
<dbReference type="Gene3D" id="3.10.129.10">
    <property type="entry name" value="Hotdog Thioesterase"/>
    <property type="match status" value="1"/>
</dbReference>
<proteinExistence type="inferred from homology"/>
<dbReference type="SUPFAM" id="SSF54637">
    <property type="entry name" value="Thioesterase/thiol ester dehydrase-isomerase"/>
    <property type="match status" value="1"/>
</dbReference>
<dbReference type="GO" id="GO:0019171">
    <property type="term" value="F:(3R)-hydroxyacyl-[acyl-carrier-protein] dehydratase activity"/>
    <property type="evidence" value="ECO:0007669"/>
    <property type="project" value="UniProtKB-EC"/>
</dbReference>
<dbReference type="EMBL" id="JAJEKE010000018">
    <property type="protein sequence ID" value="MCQ1531122.1"/>
    <property type="molecule type" value="Genomic_DNA"/>
</dbReference>
<evidence type="ECO:0000256" key="1">
    <source>
        <dbReference type="ARBA" id="ARBA00009174"/>
    </source>
</evidence>
<comment type="caution">
    <text evidence="3">The sequence shown here is derived from an EMBL/GenBank/DDBJ whole genome shotgun (WGS) entry which is preliminary data.</text>
</comment>
<reference evidence="3 4" key="1">
    <citation type="submission" date="2021-10" db="EMBL/GenBank/DDBJ databases">
        <title>Lutispora strain m25 sp. nov., a thermophilic, non-spore-forming bacterium isolated from a lab-scale methanogenic bioreactor digesting anaerobic sludge.</title>
        <authorList>
            <person name="El Houari A."/>
            <person name="Mcdonald J."/>
        </authorList>
    </citation>
    <scope>NUCLEOTIDE SEQUENCE [LARGE SCALE GENOMIC DNA]</scope>
    <source>
        <strain evidence="4">m25</strain>
    </source>
</reference>